<evidence type="ECO:0000313" key="1">
    <source>
        <dbReference type="EMBL" id="MDQ0191631.1"/>
    </source>
</evidence>
<reference evidence="1 2" key="1">
    <citation type="submission" date="2023-07" db="EMBL/GenBank/DDBJ databases">
        <title>Genomic Encyclopedia of Type Strains, Phase IV (KMG-IV): sequencing the most valuable type-strain genomes for metagenomic binning, comparative biology and taxonomic classification.</title>
        <authorList>
            <person name="Goeker M."/>
        </authorList>
    </citation>
    <scope>NUCLEOTIDE SEQUENCE [LARGE SCALE GENOMIC DNA]</scope>
    <source>
        <strain evidence="1 2">DSM 4006</strain>
    </source>
</reference>
<name>A0ABT9XMT7_9BACL</name>
<accession>A0ABT9XMT7</accession>
<sequence length="218" mass="22828">MYVFGGGQSWSYDTIIRVRPGAAEIVGSLPNRLSDAVSIPYVYNGQRGLLLIGGYDGKIFNRVAKFVSVQGRHLHWQTLFTLPEGLRYPAVASTNGKVFIAGGQTASGGLSDDVYVWSSGSNEVRHLATLPSALDKAAAFAAGSMSIVIAGGNRADGQPTDEILAMNVKTGAIKQVGKLPSALADMGYTQVGSVGYIAGGVLSSGQTNSEVWKVLMGE</sequence>
<dbReference type="InterPro" id="IPR006652">
    <property type="entry name" value="Kelch_1"/>
</dbReference>
<dbReference type="SUPFAM" id="SSF117281">
    <property type="entry name" value="Kelch motif"/>
    <property type="match status" value="1"/>
</dbReference>
<evidence type="ECO:0000313" key="2">
    <source>
        <dbReference type="Proteomes" id="UP001232973"/>
    </source>
</evidence>
<dbReference type="Gene3D" id="2.120.10.80">
    <property type="entry name" value="Kelch-type beta propeller"/>
    <property type="match status" value="1"/>
</dbReference>
<dbReference type="Proteomes" id="UP001232973">
    <property type="component" value="Unassembled WGS sequence"/>
</dbReference>
<protein>
    <submittedName>
        <fullName evidence="1">N-acetylneuraminic acid mutarotase</fullName>
    </submittedName>
</protein>
<dbReference type="InterPro" id="IPR015915">
    <property type="entry name" value="Kelch-typ_b-propeller"/>
</dbReference>
<keyword evidence="2" id="KW-1185">Reference proteome</keyword>
<dbReference type="Pfam" id="PF01344">
    <property type="entry name" value="Kelch_1"/>
    <property type="match status" value="1"/>
</dbReference>
<dbReference type="RefSeq" id="WP_274456777.1">
    <property type="nucleotide sequence ID" value="NZ_CP067097.1"/>
</dbReference>
<proteinExistence type="predicted"/>
<gene>
    <name evidence="1" type="ORF">J2S03_003504</name>
</gene>
<comment type="caution">
    <text evidence="1">The sequence shown here is derived from an EMBL/GenBank/DDBJ whole genome shotgun (WGS) entry which is preliminary data.</text>
</comment>
<dbReference type="EMBL" id="JAUSTP010000067">
    <property type="protein sequence ID" value="MDQ0191631.1"/>
    <property type="molecule type" value="Genomic_DNA"/>
</dbReference>
<organism evidence="1 2">
    <name type="scientific">Alicyclobacillus cycloheptanicus</name>
    <dbReference type="NCBI Taxonomy" id="1457"/>
    <lineage>
        <taxon>Bacteria</taxon>
        <taxon>Bacillati</taxon>
        <taxon>Bacillota</taxon>
        <taxon>Bacilli</taxon>
        <taxon>Bacillales</taxon>
        <taxon>Alicyclobacillaceae</taxon>
        <taxon>Alicyclobacillus</taxon>
    </lineage>
</organism>